<dbReference type="Proteomes" id="UP000028181">
    <property type="component" value="Chromosome I"/>
</dbReference>
<dbReference type="Pfam" id="PF20283">
    <property type="entry name" value="CTD7"/>
    <property type="match status" value="1"/>
</dbReference>
<protein>
    <recommendedName>
        <fullName evidence="1">ABC-three component systems C-terminal domain-containing protein</fullName>
    </recommendedName>
</protein>
<evidence type="ECO:0000313" key="3">
    <source>
        <dbReference type="Proteomes" id="UP000028181"/>
    </source>
</evidence>
<evidence type="ECO:0000259" key="1">
    <source>
        <dbReference type="Pfam" id="PF20283"/>
    </source>
</evidence>
<dbReference type="KEGG" id="ngg:RG540_CH09760"/>
<sequence length="394" mass="45064">MSQFSAAEQGLGYIFQPRLALLQALDYPEDCLVYMERNDDVEFVEQGGRISLGSVKHKAEGDRLSDLSIDFWKSVRIWLVTFKGTGRTASKAQFQLLTTSEISGGSFLEQFAEHDADGFNRAQGAAAALKNSRSELIAKIKDELADLTAEEASDFYSRITIFPQTPRIGDIPGLISRRLITVRKESRADLFQRLEGWWIDLVIQTLTGVRKEPIKVQELHDRLAVLADDYKLDSLPIEFSDKFPEGDIDANTDPRRFVEQLRALNLPAERIRYAIIDYYRAFEQRSSWARATLIVSGEIERYEDKLVEEWGRYKAVVCENITEESKDETCVVAGRELYNWAERSTGQLRIRERVAEQYVVRGTFHILANGSPEPRIHWHPRFLQQIAKILEVAA</sequence>
<dbReference type="EMBL" id="HG938353">
    <property type="protein sequence ID" value="CDN47164.1"/>
    <property type="molecule type" value="Genomic_DNA"/>
</dbReference>
<accession>A0A068SMT9</accession>
<evidence type="ECO:0000313" key="2">
    <source>
        <dbReference type="EMBL" id="CDN47164.1"/>
    </source>
</evidence>
<organism evidence="2 3">
    <name type="scientific">Neorhizobium galegae bv. orientalis str. HAMBI 540</name>
    <dbReference type="NCBI Taxonomy" id="1028800"/>
    <lineage>
        <taxon>Bacteria</taxon>
        <taxon>Pseudomonadati</taxon>
        <taxon>Pseudomonadota</taxon>
        <taxon>Alphaproteobacteria</taxon>
        <taxon>Hyphomicrobiales</taxon>
        <taxon>Rhizobiaceae</taxon>
        <taxon>Rhizobium/Agrobacterium group</taxon>
        <taxon>Neorhizobium</taxon>
    </lineage>
</organism>
<proteinExistence type="predicted"/>
<dbReference type="PATRIC" id="fig|1028800.3.peg.991"/>
<gene>
    <name evidence="2" type="ORF">RG540_CH09760</name>
</gene>
<dbReference type="InterPro" id="IPR046913">
    <property type="entry name" value="ABC-3C_CTD7"/>
</dbReference>
<dbReference type="AlphaFoldDB" id="A0A068SMT9"/>
<reference evidence="3" key="1">
    <citation type="journal article" date="2014" name="BMC Genomics">
        <title>Genome sequencing of two Neorhizobium galegae strains reveals a noeT gene responsible for the unusual acetylation of the nodulation factors.</title>
        <authorList>
            <person name="Osterman J."/>
            <person name="Marsh J."/>
            <person name="Laine P.K."/>
            <person name="Zeng Z."/>
            <person name="Alatalo E."/>
            <person name="Sullivan J.T."/>
            <person name="Young J.P."/>
            <person name="Thomas-Oates J."/>
            <person name="Paulin L."/>
            <person name="Lindstrom K."/>
        </authorList>
    </citation>
    <scope>NUCLEOTIDE SEQUENCE [LARGE SCALE GENOMIC DNA]</scope>
    <source>
        <strain evidence="3">HAMBI 540</strain>
    </source>
</reference>
<keyword evidence="3" id="KW-1185">Reference proteome</keyword>
<feature type="domain" description="ABC-three component systems C-terminal" evidence="1">
    <location>
        <begin position="257"/>
        <end position="385"/>
    </location>
</feature>
<dbReference type="HOGENOM" id="CLU_059732_0_0_5"/>
<dbReference type="eggNOG" id="ENOG5031ZZQ">
    <property type="taxonomic scope" value="Bacteria"/>
</dbReference>
<name>A0A068SMT9_NEOGA</name>